<dbReference type="AlphaFoldDB" id="A0A397IPA0"/>
<proteinExistence type="predicted"/>
<gene>
    <name evidence="1" type="ORF">Glove_219g165</name>
</gene>
<reference evidence="1 2" key="1">
    <citation type="submission" date="2018-08" db="EMBL/GenBank/DDBJ databases">
        <title>Genome and evolution of the arbuscular mycorrhizal fungus Diversispora epigaea (formerly Glomus versiforme) and its bacterial endosymbionts.</title>
        <authorList>
            <person name="Sun X."/>
            <person name="Fei Z."/>
            <person name="Harrison M."/>
        </authorList>
    </citation>
    <scope>NUCLEOTIDE SEQUENCE [LARGE SCALE GENOMIC DNA]</scope>
    <source>
        <strain evidence="1 2">IT104</strain>
    </source>
</reference>
<accession>A0A397IPA0</accession>
<evidence type="ECO:0000313" key="2">
    <source>
        <dbReference type="Proteomes" id="UP000266861"/>
    </source>
</evidence>
<sequence length="172" mass="19799">MILNVLIHSLIPFISKESSTSLLNLLETQTSKSNTINEIPVEVPSLFSYTVKIFCPIPSFDFVTTNNNNKKNNNNNVKKVKFSNFIKTSDAVDEYDWVGQLGQKEENFEKLAKTKFNMGKWVNKNIYNHQEVLIPIDCYLIAPELLNDDEEYIKAAYEIITGFPPYPDIPHY</sequence>
<comment type="caution">
    <text evidence="1">The sequence shown here is derived from an EMBL/GenBank/DDBJ whole genome shotgun (WGS) entry which is preliminary data.</text>
</comment>
<evidence type="ECO:0000313" key="1">
    <source>
        <dbReference type="EMBL" id="RHZ74813.1"/>
    </source>
</evidence>
<dbReference type="EMBL" id="PQFF01000204">
    <property type="protein sequence ID" value="RHZ74813.1"/>
    <property type="molecule type" value="Genomic_DNA"/>
</dbReference>
<keyword evidence="2" id="KW-1185">Reference proteome</keyword>
<protein>
    <submittedName>
        <fullName evidence="1">Uncharacterized protein</fullName>
    </submittedName>
</protein>
<name>A0A397IPA0_9GLOM</name>
<dbReference type="Proteomes" id="UP000266861">
    <property type="component" value="Unassembled WGS sequence"/>
</dbReference>
<organism evidence="1 2">
    <name type="scientific">Diversispora epigaea</name>
    <dbReference type="NCBI Taxonomy" id="1348612"/>
    <lineage>
        <taxon>Eukaryota</taxon>
        <taxon>Fungi</taxon>
        <taxon>Fungi incertae sedis</taxon>
        <taxon>Mucoromycota</taxon>
        <taxon>Glomeromycotina</taxon>
        <taxon>Glomeromycetes</taxon>
        <taxon>Diversisporales</taxon>
        <taxon>Diversisporaceae</taxon>
        <taxon>Diversispora</taxon>
    </lineage>
</organism>